<dbReference type="InterPro" id="IPR051055">
    <property type="entry name" value="PIF1_helicase"/>
</dbReference>
<comment type="caution">
    <text evidence="1">The sequence shown here is derived from an EMBL/GenBank/DDBJ whole genome shotgun (WGS) entry which is preliminary data.</text>
</comment>
<evidence type="ECO:0000313" key="1">
    <source>
        <dbReference type="EMBL" id="KAF9782689.1"/>
    </source>
</evidence>
<evidence type="ECO:0000313" key="2">
    <source>
        <dbReference type="Proteomes" id="UP000736335"/>
    </source>
</evidence>
<accession>A0A9P6H9Y5</accession>
<dbReference type="EMBL" id="WIUZ02000011">
    <property type="protein sequence ID" value="KAF9782689.1"/>
    <property type="molecule type" value="Genomic_DNA"/>
</dbReference>
<dbReference type="PANTHER" id="PTHR47642:SF5">
    <property type="entry name" value="ATP-DEPENDENT DNA HELICASE"/>
    <property type="match status" value="1"/>
</dbReference>
<organism evidence="1 2">
    <name type="scientific">Thelephora terrestris</name>
    <dbReference type="NCBI Taxonomy" id="56493"/>
    <lineage>
        <taxon>Eukaryota</taxon>
        <taxon>Fungi</taxon>
        <taxon>Dikarya</taxon>
        <taxon>Basidiomycota</taxon>
        <taxon>Agaricomycotina</taxon>
        <taxon>Agaricomycetes</taxon>
        <taxon>Thelephorales</taxon>
        <taxon>Thelephoraceae</taxon>
        <taxon>Thelephora</taxon>
    </lineage>
</organism>
<dbReference type="Pfam" id="PF13604">
    <property type="entry name" value="AAA_30"/>
    <property type="match status" value="1"/>
</dbReference>
<dbReference type="Gene3D" id="3.40.50.300">
    <property type="entry name" value="P-loop containing nucleotide triphosphate hydrolases"/>
    <property type="match status" value="1"/>
</dbReference>
<dbReference type="SUPFAM" id="SSF52540">
    <property type="entry name" value="P-loop containing nucleoside triphosphate hydrolases"/>
    <property type="match status" value="1"/>
</dbReference>
<protein>
    <recommendedName>
        <fullName evidence="3">ATP-dependent DNA helicase</fullName>
    </recommendedName>
</protein>
<dbReference type="OrthoDB" id="432234at2759"/>
<keyword evidence="2" id="KW-1185">Reference proteome</keyword>
<evidence type="ECO:0008006" key="3">
    <source>
        <dbReference type="Google" id="ProtNLM"/>
    </source>
</evidence>
<dbReference type="Proteomes" id="UP000736335">
    <property type="component" value="Unassembled WGS sequence"/>
</dbReference>
<reference evidence="1" key="1">
    <citation type="journal article" date="2020" name="Nat. Commun.">
        <title>Large-scale genome sequencing of mycorrhizal fungi provides insights into the early evolution of symbiotic traits.</title>
        <authorList>
            <person name="Miyauchi S."/>
            <person name="Kiss E."/>
            <person name="Kuo A."/>
            <person name="Drula E."/>
            <person name="Kohler A."/>
            <person name="Sanchez-Garcia M."/>
            <person name="Morin E."/>
            <person name="Andreopoulos B."/>
            <person name="Barry K.W."/>
            <person name="Bonito G."/>
            <person name="Buee M."/>
            <person name="Carver A."/>
            <person name="Chen C."/>
            <person name="Cichocki N."/>
            <person name="Clum A."/>
            <person name="Culley D."/>
            <person name="Crous P.W."/>
            <person name="Fauchery L."/>
            <person name="Girlanda M."/>
            <person name="Hayes R.D."/>
            <person name="Keri Z."/>
            <person name="LaButti K."/>
            <person name="Lipzen A."/>
            <person name="Lombard V."/>
            <person name="Magnuson J."/>
            <person name="Maillard F."/>
            <person name="Murat C."/>
            <person name="Nolan M."/>
            <person name="Ohm R.A."/>
            <person name="Pangilinan J."/>
            <person name="Pereira M.F."/>
            <person name="Perotto S."/>
            <person name="Peter M."/>
            <person name="Pfister S."/>
            <person name="Riley R."/>
            <person name="Sitrit Y."/>
            <person name="Stielow J.B."/>
            <person name="Szollosi G."/>
            <person name="Zifcakova L."/>
            <person name="Stursova M."/>
            <person name="Spatafora J.W."/>
            <person name="Tedersoo L."/>
            <person name="Vaario L.M."/>
            <person name="Yamada A."/>
            <person name="Yan M."/>
            <person name="Wang P."/>
            <person name="Xu J."/>
            <person name="Bruns T."/>
            <person name="Baldrian P."/>
            <person name="Vilgalys R."/>
            <person name="Dunand C."/>
            <person name="Henrissat B."/>
            <person name="Grigoriev I.V."/>
            <person name="Hibbett D."/>
            <person name="Nagy L.G."/>
            <person name="Martin F.M."/>
        </authorList>
    </citation>
    <scope>NUCLEOTIDE SEQUENCE</scope>
    <source>
        <strain evidence="1">UH-Tt-Lm1</strain>
    </source>
</reference>
<dbReference type="InterPro" id="IPR027417">
    <property type="entry name" value="P-loop_NTPase"/>
</dbReference>
<dbReference type="PANTHER" id="PTHR47642">
    <property type="entry name" value="ATP-DEPENDENT DNA HELICASE"/>
    <property type="match status" value="1"/>
</dbReference>
<sequence>MTRRRNASDVNEQVGVRETETLTVCPPLDLLLDSGAPVPLTKAPNLGVTTSSVAETVRSVAEKFGLNKKQEMVYQIVSQKFVNQNILNADDDRKPLRMLMTGPGGTGKTHAVKALQELMKLHNSQHLIRFLGPTGTSAKQIGGMTVHKGLGLSIALKPNGRANRKAGESNEDYTVGISVKNRTLICNEWWHVQWLFVDEVSLIGAQLLAQIDHAL</sequence>
<reference evidence="1" key="2">
    <citation type="submission" date="2020-11" db="EMBL/GenBank/DDBJ databases">
        <authorList>
            <consortium name="DOE Joint Genome Institute"/>
            <person name="Kuo A."/>
            <person name="Miyauchi S."/>
            <person name="Kiss E."/>
            <person name="Drula E."/>
            <person name="Kohler A."/>
            <person name="Sanchez-Garcia M."/>
            <person name="Andreopoulos B."/>
            <person name="Barry K.W."/>
            <person name="Bonito G."/>
            <person name="Buee M."/>
            <person name="Carver A."/>
            <person name="Chen C."/>
            <person name="Cichocki N."/>
            <person name="Clum A."/>
            <person name="Culley D."/>
            <person name="Crous P.W."/>
            <person name="Fauchery L."/>
            <person name="Girlanda M."/>
            <person name="Hayes R."/>
            <person name="Keri Z."/>
            <person name="Labutti K."/>
            <person name="Lipzen A."/>
            <person name="Lombard V."/>
            <person name="Magnuson J."/>
            <person name="Maillard F."/>
            <person name="Morin E."/>
            <person name="Murat C."/>
            <person name="Nolan M."/>
            <person name="Ohm R."/>
            <person name="Pangilinan J."/>
            <person name="Pereira M."/>
            <person name="Perotto S."/>
            <person name="Peter M."/>
            <person name="Riley R."/>
            <person name="Sitrit Y."/>
            <person name="Stielow B."/>
            <person name="Szollosi G."/>
            <person name="Zifcakova L."/>
            <person name="Stursova M."/>
            <person name="Spatafora J.W."/>
            <person name="Tedersoo L."/>
            <person name="Vaario L.-M."/>
            <person name="Yamada A."/>
            <person name="Yan M."/>
            <person name="Wang P."/>
            <person name="Xu J."/>
            <person name="Bruns T."/>
            <person name="Baldrian P."/>
            <person name="Vilgalys R."/>
            <person name="Henrissat B."/>
            <person name="Grigoriev I.V."/>
            <person name="Hibbett D."/>
            <person name="Nagy L.G."/>
            <person name="Martin F.M."/>
        </authorList>
    </citation>
    <scope>NUCLEOTIDE SEQUENCE</scope>
    <source>
        <strain evidence="1">UH-Tt-Lm1</strain>
    </source>
</reference>
<name>A0A9P6H9Y5_9AGAM</name>
<feature type="non-terminal residue" evidence="1">
    <location>
        <position position="215"/>
    </location>
</feature>
<gene>
    <name evidence="1" type="ORF">BJ322DRAFT_1009103</name>
</gene>
<proteinExistence type="predicted"/>
<dbReference type="AlphaFoldDB" id="A0A9P6H9Y5"/>